<feature type="transmembrane region" description="Helical" evidence="1">
    <location>
        <begin position="12"/>
        <end position="30"/>
    </location>
</feature>
<evidence type="ECO:0000313" key="3">
    <source>
        <dbReference type="RefSeq" id="XP_014470463.1"/>
    </source>
</evidence>
<evidence type="ECO:0000256" key="1">
    <source>
        <dbReference type="SAM" id="Phobius"/>
    </source>
</evidence>
<dbReference type="OrthoDB" id="7647997at2759"/>
<protein>
    <submittedName>
        <fullName evidence="3">Uncharacterized protein LOC106742228</fullName>
    </submittedName>
</protein>
<sequence>MCDCTCDFAWYLGKFIVGFTGMLFLYVGFLRENKKSCVCGPRMRELLRQKSEKRPDRCECGKGRENKRYPCGCNKPTQP</sequence>
<dbReference type="KEGG" id="dqu:106742228"/>
<dbReference type="AlphaFoldDB" id="A0A6P3WWE8"/>
<reference evidence="3" key="1">
    <citation type="submission" date="2025-08" db="UniProtKB">
        <authorList>
            <consortium name="RefSeq"/>
        </authorList>
    </citation>
    <scope>IDENTIFICATION</scope>
</reference>
<dbReference type="GeneID" id="106742228"/>
<dbReference type="RefSeq" id="XP_014470463.1">
    <property type="nucleotide sequence ID" value="XM_014614977.1"/>
</dbReference>
<proteinExistence type="predicted"/>
<keyword evidence="1" id="KW-0472">Membrane</keyword>
<organism evidence="2 3">
    <name type="scientific">Dinoponera quadriceps</name>
    <name type="common">South American ant</name>
    <dbReference type="NCBI Taxonomy" id="609295"/>
    <lineage>
        <taxon>Eukaryota</taxon>
        <taxon>Metazoa</taxon>
        <taxon>Ecdysozoa</taxon>
        <taxon>Arthropoda</taxon>
        <taxon>Hexapoda</taxon>
        <taxon>Insecta</taxon>
        <taxon>Pterygota</taxon>
        <taxon>Neoptera</taxon>
        <taxon>Endopterygota</taxon>
        <taxon>Hymenoptera</taxon>
        <taxon>Apocrita</taxon>
        <taxon>Aculeata</taxon>
        <taxon>Formicoidea</taxon>
        <taxon>Formicidae</taxon>
        <taxon>Ponerinae</taxon>
        <taxon>Ponerini</taxon>
        <taxon>Dinoponera</taxon>
    </lineage>
</organism>
<accession>A0A6P3WWE8</accession>
<keyword evidence="2" id="KW-1185">Reference proteome</keyword>
<keyword evidence="1" id="KW-1133">Transmembrane helix</keyword>
<name>A0A6P3WWE8_DINQU</name>
<gene>
    <name evidence="3" type="primary">LOC106742228</name>
</gene>
<keyword evidence="1" id="KW-0812">Transmembrane</keyword>
<dbReference type="Proteomes" id="UP000515204">
    <property type="component" value="Unplaced"/>
</dbReference>
<evidence type="ECO:0000313" key="2">
    <source>
        <dbReference type="Proteomes" id="UP000515204"/>
    </source>
</evidence>